<dbReference type="PANTHER" id="PTHR19277:SF125">
    <property type="entry name" value="B6"/>
    <property type="match status" value="1"/>
</dbReference>
<dbReference type="InterPro" id="IPR051360">
    <property type="entry name" value="Neuronal_Pentraxin_Related"/>
</dbReference>
<keyword evidence="3" id="KW-0106">Calcium</keyword>
<evidence type="ECO:0000256" key="1">
    <source>
        <dbReference type="ARBA" id="ARBA00001913"/>
    </source>
</evidence>
<keyword evidence="9" id="KW-1185">Reference proteome</keyword>
<organism evidence="8 9">
    <name type="scientific">Ciona intestinalis</name>
    <name type="common">Transparent sea squirt</name>
    <name type="synonym">Ascidia intestinalis</name>
    <dbReference type="NCBI Taxonomy" id="7719"/>
    <lineage>
        <taxon>Eukaryota</taxon>
        <taxon>Metazoa</taxon>
        <taxon>Chordata</taxon>
        <taxon>Tunicata</taxon>
        <taxon>Ascidiacea</taxon>
        <taxon>Phlebobranchia</taxon>
        <taxon>Cionidae</taxon>
        <taxon>Ciona</taxon>
    </lineage>
</organism>
<dbReference type="AlphaFoldDB" id="F6YUM8"/>
<dbReference type="Pfam" id="PF00354">
    <property type="entry name" value="Pentaxin"/>
    <property type="match status" value="1"/>
</dbReference>
<dbReference type="PROSITE" id="PS51257">
    <property type="entry name" value="PROKAR_LIPOPROTEIN"/>
    <property type="match status" value="1"/>
</dbReference>
<dbReference type="InParanoid" id="F6YUM8"/>
<dbReference type="InterPro" id="IPR001759">
    <property type="entry name" value="PTX_dom"/>
</dbReference>
<evidence type="ECO:0000256" key="5">
    <source>
        <dbReference type="ARBA" id="ARBA00023180"/>
    </source>
</evidence>
<protein>
    <recommendedName>
        <fullName evidence="7">Pentraxin (PTX) domain-containing protein</fullName>
    </recommendedName>
</protein>
<dbReference type="Ensembl" id="ENSCINT00000002166.3">
    <property type="protein sequence ID" value="ENSCINP00000002166.3"/>
    <property type="gene ID" value="ENSCING00000001151.3"/>
</dbReference>
<name>F6YUM8_CIOIN</name>
<evidence type="ECO:0000313" key="9">
    <source>
        <dbReference type="Proteomes" id="UP000008144"/>
    </source>
</evidence>
<dbReference type="GO" id="GO:0046872">
    <property type="term" value="F:metal ion binding"/>
    <property type="evidence" value="ECO:0007669"/>
    <property type="project" value="UniProtKB-KW"/>
</dbReference>
<keyword evidence="6" id="KW-0732">Signal</keyword>
<accession>F6YUM8</accession>
<evidence type="ECO:0000256" key="4">
    <source>
        <dbReference type="ARBA" id="ARBA00023157"/>
    </source>
</evidence>
<dbReference type="SMART" id="SM00159">
    <property type="entry name" value="PTX"/>
    <property type="match status" value="1"/>
</dbReference>
<dbReference type="Gene3D" id="2.60.120.200">
    <property type="match status" value="1"/>
</dbReference>
<keyword evidence="2" id="KW-0479">Metal-binding</keyword>
<feature type="chain" id="PRO_5003351755" description="Pentraxin (PTX) domain-containing protein" evidence="6">
    <location>
        <begin position="22"/>
        <end position="246"/>
    </location>
</feature>
<proteinExistence type="predicted"/>
<reference evidence="8" key="3">
    <citation type="submission" date="2025-08" db="UniProtKB">
        <authorList>
            <consortium name="Ensembl"/>
        </authorList>
    </citation>
    <scope>IDENTIFICATION</scope>
</reference>
<evidence type="ECO:0000256" key="2">
    <source>
        <dbReference type="ARBA" id="ARBA00022723"/>
    </source>
</evidence>
<reference evidence="8" key="2">
    <citation type="journal article" date="2008" name="Genome Biol.">
        <title>Improved genome assembly and evidence-based global gene model set for the chordate Ciona intestinalis: new insight into intron and operon populations.</title>
        <authorList>
            <person name="Satou Y."/>
            <person name="Mineta K."/>
            <person name="Ogasawara M."/>
            <person name="Sasakura Y."/>
            <person name="Shoguchi E."/>
            <person name="Ueno K."/>
            <person name="Yamada L."/>
            <person name="Matsumoto J."/>
            <person name="Wasserscheid J."/>
            <person name="Dewar K."/>
            <person name="Wiley G.B."/>
            <person name="Macmil S.L."/>
            <person name="Roe B.A."/>
            <person name="Zeller R.W."/>
            <person name="Hastings K.E."/>
            <person name="Lemaire P."/>
            <person name="Lindquist E."/>
            <person name="Endo T."/>
            <person name="Hotta K."/>
            <person name="Inaba K."/>
        </authorList>
    </citation>
    <scope>NUCLEOTIDE SEQUENCE [LARGE SCALE GENOMIC DNA]</scope>
    <source>
        <strain evidence="8">wild type</strain>
    </source>
</reference>
<keyword evidence="5" id="KW-0325">Glycoprotein</keyword>
<reference evidence="9" key="1">
    <citation type="journal article" date="2002" name="Science">
        <title>The draft genome of Ciona intestinalis: insights into chordate and vertebrate origins.</title>
        <authorList>
            <person name="Dehal P."/>
            <person name="Satou Y."/>
            <person name="Campbell R.K."/>
            <person name="Chapman J."/>
            <person name="Degnan B."/>
            <person name="De Tomaso A."/>
            <person name="Davidson B."/>
            <person name="Di Gregorio A."/>
            <person name="Gelpke M."/>
            <person name="Goodstein D.M."/>
            <person name="Harafuji N."/>
            <person name="Hastings K.E."/>
            <person name="Ho I."/>
            <person name="Hotta K."/>
            <person name="Huang W."/>
            <person name="Kawashima T."/>
            <person name="Lemaire P."/>
            <person name="Martinez D."/>
            <person name="Meinertzhagen I.A."/>
            <person name="Necula S."/>
            <person name="Nonaka M."/>
            <person name="Putnam N."/>
            <person name="Rash S."/>
            <person name="Saiga H."/>
            <person name="Satake M."/>
            <person name="Terry A."/>
            <person name="Yamada L."/>
            <person name="Wang H.G."/>
            <person name="Awazu S."/>
            <person name="Azumi K."/>
            <person name="Boore J."/>
            <person name="Branno M."/>
            <person name="Chin-Bow S."/>
            <person name="DeSantis R."/>
            <person name="Doyle S."/>
            <person name="Francino P."/>
            <person name="Keys D.N."/>
            <person name="Haga S."/>
            <person name="Hayashi H."/>
            <person name="Hino K."/>
            <person name="Imai K.S."/>
            <person name="Inaba K."/>
            <person name="Kano S."/>
            <person name="Kobayashi K."/>
            <person name="Kobayashi M."/>
            <person name="Lee B.I."/>
            <person name="Makabe K.W."/>
            <person name="Manohar C."/>
            <person name="Matassi G."/>
            <person name="Medina M."/>
            <person name="Mochizuki Y."/>
            <person name="Mount S."/>
            <person name="Morishita T."/>
            <person name="Miura S."/>
            <person name="Nakayama A."/>
            <person name="Nishizaka S."/>
            <person name="Nomoto H."/>
            <person name="Ohta F."/>
            <person name="Oishi K."/>
            <person name="Rigoutsos I."/>
            <person name="Sano M."/>
            <person name="Sasaki A."/>
            <person name="Sasakura Y."/>
            <person name="Shoguchi E."/>
            <person name="Shin-i T."/>
            <person name="Spagnuolo A."/>
            <person name="Stainier D."/>
            <person name="Suzuki M.M."/>
            <person name="Tassy O."/>
            <person name="Takatori N."/>
            <person name="Tokuoka M."/>
            <person name="Yagi K."/>
            <person name="Yoshizaki F."/>
            <person name="Wada S."/>
            <person name="Zhang C."/>
            <person name="Hyatt P.D."/>
            <person name="Larimer F."/>
            <person name="Detter C."/>
            <person name="Doggett N."/>
            <person name="Glavina T."/>
            <person name="Hawkins T."/>
            <person name="Richardson P."/>
            <person name="Lucas S."/>
            <person name="Kohara Y."/>
            <person name="Levine M."/>
            <person name="Satoh N."/>
            <person name="Rokhsar D.S."/>
        </authorList>
    </citation>
    <scope>NUCLEOTIDE SEQUENCE [LARGE SCALE GENOMIC DNA]</scope>
</reference>
<dbReference type="PANTHER" id="PTHR19277">
    <property type="entry name" value="PENTRAXIN"/>
    <property type="match status" value="1"/>
</dbReference>
<dbReference type="EMBL" id="EAAA01001603">
    <property type="status" value="NOT_ANNOTATED_CDS"/>
    <property type="molecule type" value="Genomic_DNA"/>
</dbReference>
<keyword evidence="4" id="KW-1015">Disulfide bond</keyword>
<dbReference type="HOGENOM" id="CLU_1131201_0_0_1"/>
<evidence type="ECO:0000313" key="8">
    <source>
        <dbReference type="Ensembl" id="ENSCINP00000002166.3"/>
    </source>
</evidence>
<dbReference type="SUPFAM" id="SSF49899">
    <property type="entry name" value="Concanavalin A-like lectins/glucanases"/>
    <property type="match status" value="1"/>
</dbReference>
<feature type="signal peptide" evidence="6">
    <location>
        <begin position="1"/>
        <end position="21"/>
    </location>
</feature>
<evidence type="ECO:0000256" key="3">
    <source>
        <dbReference type="ARBA" id="ARBA00022837"/>
    </source>
</evidence>
<dbReference type="Proteomes" id="UP000008144">
    <property type="component" value="Chromosome 2"/>
</dbReference>
<sequence length="246" mass="27267">MNAVRALLAILLSVGCNTVYGFQGFHRDVLNLPNVTDFQVTSQAVPTSSLAWTSDDVIQSPLTSLTMCVWAKSTNLKQTGTIVAYTIDNRVEFALLAFKSPSASDTSNYDVYLVVSGRRMSRSVQLRMDDVRWHHVCVTWEAEGIFRAFMDQTLIEEMNDLPVAEILPGGRFYFGTTLKTNNTSQENVVPFVGKLTGFSLWNTSLDFAAIRALGDCNAFNEKQLLGRDIQNTTAVLTTGSRANLIY</sequence>
<evidence type="ECO:0000256" key="6">
    <source>
        <dbReference type="SAM" id="SignalP"/>
    </source>
</evidence>
<evidence type="ECO:0000259" key="7">
    <source>
        <dbReference type="SMART" id="SM00159"/>
    </source>
</evidence>
<reference evidence="8" key="4">
    <citation type="submission" date="2025-09" db="UniProtKB">
        <authorList>
            <consortium name="Ensembl"/>
        </authorList>
    </citation>
    <scope>IDENTIFICATION</scope>
</reference>
<comment type="cofactor">
    <cofactor evidence="1">
        <name>Ca(2+)</name>
        <dbReference type="ChEBI" id="CHEBI:29108"/>
    </cofactor>
</comment>
<dbReference type="InterPro" id="IPR013320">
    <property type="entry name" value="ConA-like_dom_sf"/>
</dbReference>
<feature type="domain" description="Pentraxin (PTX)" evidence="7">
    <location>
        <begin position="35"/>
        <end position="238"/>
    </location>
</feature>